<dbReference type="Pfam" id="PF01168">
    <property type="entry name" value="Ala_racemase_N"/>
    <property type="match status" value="1"/>
</dbReference>
<protein>
    <recommendedName>
        <fullName evidence="5">Alanine racemase</fullName>
        <ecNumber evidence="5">5.1.1.1</ecNumber>
    </recommendedName>
</protein>
<dbReference type="HAMAP" id="MF_01201">
    <property type="entry name" value="Ala_racemase"/>
    <property type="match status" value="1"/>
</dbReference>
<evidence type="ECO:0000259" key="8">
    <source>
        <dbReference type="SMART" id="SM01005"/>
    </source>
</evidence>
<dbReference type="EMBL" id="SUPK01000003">
    <property type="protein sequence ID" value="TJY42696.1"/>
    <property type="molecule type" value="Genomic_DNA"/>
</dbReference>
<evidence type="ECO:0000256" key="4">
    <source>
        <dbReference type="ARBA" id="ARBA00023235"/>
    </source>
</evidence>
<dbReference type="GO" id="GO:0030632">
    <property type="term" value="P:D-alanine biosynthetic process"/>
    <property type="evidence" value="ECO:0007669"/>
    <property type="project" value="UniProtKB-UniRule"/>
</dbReference>
<dbReference type="Gene3D" id="3.20.20.10">
    <property type="entry name" value="Alanine racemase"/>
    <property type="match status" value="1"/>
</dbReference>
<evidence type="ECO:0000256" key="7">
    <source>
        <dbReference type="PIRSR" id="PIRSR600821-52"/>
    </source>
</evidence>
<dbReference type="InterPro" id="IPR009006">
    <property type="entry name" value="Ala_racemase/Decarboxylase_C"/>
</dbReference>
<feature type="binding site" evidence="5 7">
    <location>
        <position position="136"/>
    </location>
    <ligand>
        <name>substrate</name>
    </ligand>
</feature>
<proteinExistence type="inferred from homology"/>
<dbReference type="InterPro" id="IPR020622">
    <property type="entry name" value="Ala_racemase_pyridoxalP-BS"/>
</dbReference>
<dbReference type="FunFam" id="3.20.20.10:FF:000002">
    <property type="entry name" value="Alanine racemase"/>
    <property type="match status" value="1"/>
</dbReference>
<dbReference type="NCBIfam" id="TIGR00492">
    <property type="entry name" value="alr"/>
    <property type="match status" value="1"/>
</dbReference>
<dbReference type="PROSITE" id="PS00395">
    <property type="entry name" value="ALANINE_RACEMASE"/>
    <property type="match status" value="1"/>
</dbReference>
<dbReference type="InterPro" id="IPR001608">
    <property type="entry name" value="Ala_racemase_N"/>
</dbReference>
<dbReference type="SMART" id="SM01005">
    <property type="entry name" value="Ala_racemase_C"/>
    <property type="match status" value="1"/>
</dbReference>
<dbReference type="PANTHER" id="PTHR30511:SF0">
    <property type="entry name" value="ALANINE RACEMASE, CATABOLIC-RELATED"/>
    <property type="match status" value="1"/>
</dbReference>
<feature type="domain" description="Alanine racemase C-terminal" evidence="8">
    <location>
        <begin position="246"/>
        <end position="379"/>
    </location>
</feature>
<evidence type="ECO:0000313" key="9">
    <source>
        <dbReference type="EMBL" id="TJY42696.1"/>
    </source>
</evidence>
<dbReference type="SUPFAM" id="SSF51419">
    <property type="entry name" value="PLP-binding barrel"/>
    <property type="match status" value="1"/>
</dbReference>
<feature type="modified residue" description="N6-(pyridoxal phosphate)lysine" evidence="5 6">
    <location>
        <position position="39"/>
    </location>
</feature>
<gene>
    <name evidence="9" type="primary">alr</name>
    <name evidence="9" type="ORF">E5161_07570</name>
</gene>
<keyword evidence="4 5" id="KW-0413">Isomerase</keyword>
<comment type="caution">
    <text evidence="9">The sequence shown here is derived from an EMBL/GenBank/DDBJ whole genome shotgun (WGS) entry which is preliminary data.</text>
</comment>
<comment type="cofactor">
    <cofactor evidence="2 5 6">
        <name>pyridoxal 5'-phosphate</name>
        <dbReference type="ChEBI" id="CHEBI:597326"/>
    </cofactor>
</comment>
<dbReference type="SUPFAM" id="SSF50621">
    <property type="entry name" value="Alanine racemase C-terminal domain-like"/>
    <property type="match status" value="1"/>
</dbReference>
<feature type="active site" description="Proton acceptor; specific for L-alanine" evidence="5">
    <location>
        <position position="267"/>
    </location>
</feature>
<dbReference type="InterPro" id="IPR029066">
    <property type="entry name" value="PLP-binding_barrel"/>
</dbReference>
<dbReference type="InterPro" id="IPR011079">
    <property type="entry name" value="Ala_racemase_C"/>
</dbReference>
<dbReference type="OrthoDB" id="9813814at2"/>
<dbReference type="UniPathway" id="UPA00042">
    <property type="reaction ID" value="UER00497"/>
</dbReference>
<dbReference type="Pfam" id="PF00842">
    <property type="entry name" value="Ala_racemase_C"/>
    <property type="match status" value="1"/>
</dbReference>
<dbReference type="RefSeq" id="WP_136777115.1">
    <property type="nucleotide sequence ID" value="NZ_SUPK01000003.1"/>
</dbReference>
<keyword evidence="10" id="KW-1185">Reference proteome</keyword>
<dbReference type="InterPro" id="IPR000821">
    <property type="entry name" value="Ala_racemase"/>
</dbReference>
<dbReference type="GO" id="GO:0008784">
    <property type="term" value="F:alanine racemase activity"/>
    <property type="evidence" value="ECO:0007669"/>
    <property type="project" value="UniProtKB-UniRule"/>
</dbReference>
<reference evidence="9 10" key="1">
    <citation type="submission" date="2019-04" db="EMBL/GenBank/DDBJ databases">
        <title>Cohnella sp. nov., isolated from soil.</title>
        <authorList>
            <person name="Kim W."/>
        </authorList>
    </citation>
    <scope>NUCLEOTIDE SEQUENCE [LARGE SCALE GENOMIC DNA]</scope>
    <source>
        <strain evidence="9 10">CAU 1483</strain>
    </source>
</reference>
<comment type="catalytic activity">
    <reaction evidence="1 5">
        <text>L-alanine = D-alanine</text>
        <dbReference type="Rhea" id="RHEA:20249"/>
        <dbReference type="ChEBI" id="CHEBI:57416"/>
        <dbReference type="ChEBI" id="CHEBI:57972"/>
        <dbReference type="EC" id="5.1.1.1"/>
    </reaction>
</comment>
<comment type="pathway">
    <text evidence="5">Amino-acid biosynthesis; D-alanine biosynthesis; D-alanine from L-alanine: step 1/1.</text>
</comment>
<dbReference type="PRINTS" id="PR00992">
    <property type="entry name" value="ALARACEMASE"/>
</dbReference>
<dbReference type="Gene3D" id="2.40.37.10">
    <property type="entry name" value="Lyase, Ornithine Decarboxylase, Chain A, domain 1"/>
    <property type="match status" value="1"/>
</dbReference>
<dbReference type="GO" id="GO:0005829">
    <property type="term" value="C:cytosol"/>
    <property type="evidence" value="ECO:0007669"/>
    <property type="project" value="TreeGrafter"/>
</dbReference>
<dbReference type="GO" id="GO:0030170">
    <property type="term" value="F:pyridoxal phosphate binding"/>
    <property type="evidence" value="ECO:0007669"/>
    <property type="project" value="UniProtKB-UniRule"/>
</dbReference>
<evidence type="ECO:0000313" key="10">
    <source>
        <dbReference type="Proteomes" id="UP000309673"/>
    </source>
</evidence>
<evidence type="ECO:0000256" key="2">
    <source>
        <dbReference type="ARBA" id="ARBA00001933"/>
    </source>
</evidence>
<sequence length="393" mass="42763">MDCYYRPTVAEISLDALSRNIRKFRSGLPAGTKLLASVKANAYGHGAVETAREAEAAGADYFGVAFLDEALQLRKAGIRAPILVLGYTPPEGLPAAREHDITVTLYREEMLNAVEDLPAQGKKLKAHIKIDSGMGRLGLLPGSAAKSFLERACRLPQLEVEGMFTHYARADETNKSYTMMQVERFGGVVDYVRRHQLPLSIIHAGNSAAGIDLPEHVGGMLRLGISMYGLYPSDEVNRDSIELEPILSLKTKLVHVKTLAADEGISYGTRYFTHREETIGTLPVGYADGFSRMLSGKAEVLVRGHRVPVVGTICMDQCMVRLDDARQAGADPLSIGEEVVLIGRQGDAAIRIEEVAAKLGTINYELTCMLSARVPRVYVKNGQIVSIVNPLLG</sequence>
<dbReference type="AlphaFoldDB" id="A0A4U0FCS1"/>
<accession>A0A4U0FCS1</accession>
<dbReference type="CDD" id="cd00430">
    <property type="entry name" value="PLPDE_III_AR"/>
    <property type="match status" value="1"/>
</dbReference>
<name>A0A4U0FCS1_9BACL</name>
<dbReference type="EC" id="5.1.1.1" evidence="5"/>
<comment type="function">
    <text evidence="5">Catalyzes the interconversion of L-alanine and D-alanine. May also act on other amino acids.</text>
</comment>
<dbReference type="GO" id="GO:0009252">
    <property type="term" value="P:peptidoglycan biosynthetic process"/>
    <property type="evidence" value="ECO:0007669"/>
    <property type="project" value="TreeGrafter"/>
</dbReference>
<evidence type="ECO:0000256" key="6">
    <source>
        <dbReference type="PIRSR" id="PIRSR600821-50"/>
    </source>
</evidence>
<evidence type="ECO:0000256" key="5">
    <source>
        <dbReference type="HAMAP-Rule" id="MF_01201"/>
    </source>
</evidence>
<comment type="similarity">
    <text evidence="5">Belongs to the alanine racemase family.</text>
</comment>
<evidence type="ECO:0000256" key="3">
    <source>
        <dbReference type="ARBA" id="ARBA00022898"/>
    </source>
</evidence>
<dbReference type="PANTHER" id="PTHR30511">
    <property type="entry name" value="ALANINE RACEMASE"/>
    <property type="match status" value="1"/>
</dbReference>
<evidence type="ECO:0000256" key="1">
    <source>
        <dbReference type="ARBA" id="ARBA00000316"/>
    </source>
</evidence>
<dbReference type="Proteomes" id="UP000309673">
    <property type="component" value="Unassembled WGS sequence"/>
</dbReference>
<feature type="binding site" evidence="5 7">
    <location>
        <position position="315"/>
    </location>
    <ligand>
        <name>substrate</name>
    </ligand>
</feature>
<keyword evidence="3 5" id="KW-0663">Pyridoxal phosphate</keyword>
<organism evidence="9 10">
    <name type="scientific">Cohnella pontilimi</name>
    <dbReference type="NCBI Taxonomy" id="2564100"/>
    <lineage>
        <taxon>Bacteria</taxon>
        <taxon>Bacillati</taxon>
        <taxon>Bacillota</taxon>
        <taxon>Bacilli</taxon>
        <taxon>Bacillales</taxon>
        <taxon>Paenibacillaceae</taxon>
        <taxon>Cohnella</taxon>
    </lineage>
</organism>
<feature type="active site" description="Proton acceptor; specific for D-alanine" evidence="5">
    <location>
        <position position="39"/>
    </location>
</feature>
<dbReference type="FunFam" id="2.40.37.10:FF:000006">
    <property type="entry name" value="Alanine racemase"/>
    <property type="match status" value="1"/>
</dbReference>